<gene>
    <name evidence="12" type="ORF">Lfee_2629</name>
    <name evidence="14" type="ORF">NCTC11978_01193</name>
    <name evidence="13" type="ORF">NCTC12022_01519</name>
</gene>
<protein>
    <recommendedName>
        <fullName evidence="2">undecaprenyl-diphosphate phosphatase</fullName>
        <ecNumber evidence="2">3.6.1.27</ecNumber>
    </recommendedName>
    <alternativeName>
        <fullName evidence="8">Undecaprenyl pyrophosphate phosphatase</fullName>
    </alternativeName>
</protein>
<sequence>MSPFDRLLAVMTKPWVAMLYIGFVVLSFLYLDKPIAQYFYSIDLKENLPLLTWLTKLGLGVIYMGGFFVLALFFRYIRQNSELEARSWFLFMCVTIPGVICVFLKALLGRARPDMWFEEQLYGFFGFKTNAYFWSFPSGHTTTVIGAALGLGILFPRYFYAFILAGLTIAFSRVFLTHHYLSDVLTAGYLTLLEVGILLCILRRKSWLAPAWGHTVQ</sequence>
<feature type="transmembrane region" description="Helical" evidence="10">
    <location>
        <begin position="158"/>
        <end position="178"/>
    </location>
</feature>
<evidence type="ECO:0000313" key="15">
    <source>
        <dbReference type="Proteomes" id="UP000054698"/>
    </source>
</evidence>
<evidence type="ECO:0000256" key="9">
    <source>
        <dbReference type="ARBA" id="ARBA00047594"/>
    </source>
</evidence>
<evidence type="ECO:0000313" key="12">
    <source>
        <dbReference type="EMBL" id="KTC94965.1"/>
    </source>
</evidence>
<dbReference type="RefSeq" id="WP_058447468.1">
    <property type="nucleotide sequence ID" value="NZ_CAAAHT010000026.1"/>
</dbReference>
<dbReference type="EMBL" id="UGNY01000001">
    <property type="protein sequence ID" value="STX38013.1"/>
    <property type="molecule type" value="Genomic_DNA"/>
</dbReference>
<evidence type="ECO:0000256" key="10">
    <source>
        <dbReference type="SAM" id="Phobius"/>
    </source>
</evidence>
<dbReference type="InterPro" id="IPR036938">
    <property type="entry name" value="PAP2/HPO_sf"/>
</dbReference>
<keyword evidence="6 10" id="KW-1133">Transmembrane helix</keyword>
<feature type="transmembrane region" description="Helical" evidence="10">
    <location>
        <begin position="88"/>
        <end position="111"/>
    </location>
</feature>
<dbReference type="Proteomes" id="UP000251942">
    <property type="component" value="Unassembled WGS sequence"/>
</dbReference>
<name>A0A0W0TIF0_9GAMM</name>
<proteinExistence type="predicted"/>
<evidence type="ECO:0000256" key="4">
    <source>
        <dbReference type="ARBA" id="ARBA00022692"/>
    </source>
</evidence>
<keyword evidence="3" id="KW-1003">Cell membrane</keyword>
<evidence type="ECO:0000256" key="3">
    <source>
        <dbReference type="ARBA" id="ARBA00022475"/>
    </source>
</evidence>
<dbReference type="PATRIC" id="fig|453.4.peg.2880"/>
<keyword evidence="4 10" id="KW-0812">Transmembrane</keyword>
<evidence type="ECO:0000313" key="16">
    <source>
        <dbReference type="Proteomes" id="UP000251942"/>
    </source>
</evidence>
<evidence type="ECO:0000256" key="1">
    <source>
        <dbReference type="ARBA" id="ARBA00004651"/>
    </source>
</evidence>
<dbReference type="GO" id="GO:0005886">
    <property type="term" value="C:plasma membrane"/>
    <property type="evidence" value="ECO:0007669"/>
    <property type="project" value="UniProtKB-SubCell"/>
</dbReference>
<dbReference type="Proteomes" id="UP000054698">
    <property type="component" value="Unassembled WGS sequence"/>
</dbReference>
<dbReference type="GO" id="GO:0050380">
    <property type="term" value="F:undecaprenyl-diphosphatase activity"/>
    <property type="evidence" value="ECO:0007669"/>
    <property type="project" value="UniProtKB-EC"/>
</dbReference>
<evidence type="ECO:0000256" key="7">
    <source>
        <dbReference type="ARBA" id="ARBA00023136"/>
    </source>
</evidence>
<accession>A0A0W0TIF0</accession>
<dbReference type="EC" id="3.6.1.27" evidence="2"/>
<dbReference type="SUPFAM" id="SSF48317">
    <property type="entry name" value="Acid phosphatase/Vanadium-dependent haloperoxidase"/>
    <property type="match status" value="1"/>
</dbReference>
<comment type="catalytic activity">
    <reaction evidence="9">
        <text>di-trans,octa-cis-undecaprenyl diphosphate + H2O = di-trans,octa-cis-undecaprenyl phosphate + phosphate + H(+)</text>
        <dbReference type="Rhea" id="RHEA:28094"/>
        <dbReference type="ChEBI" id="CHEBI:15377"/>
        <dbReference type="ChEBI" id="CHEBI:15378"/>
        <dbReference type="ChEBI" id="CHEBI:43474"/>
        <dbReference type="ChEBI" id="CHEBI:58405"/>
        <dbReference type="ChEBI" id="CHEBI:60392"/>
        <dbReference type="EC" id="3.6.1.27"/>
    </reaction>
</comment>
<feature type="transmembrane region" description="Helical" evidence="10">
    <location>
        <begin position="184"/>
        <end position="202"/>
    </location>
</feature>
<dbReference type="PANTHER" id="PTHR14969">
    <property type="entry name" value="SPHINGOSINE-1-PHOSPHATE PHOSPHOHYDROLASE"/>
    <property type="match status" value="1"/>
</dbReference>
<dbReference type="SMART" id="SM00014">
    <property type="entry name" value="acidPPc"/>
    <property type="match status" value="1"/>
</dbReference>
<dbReference type="EMBL" id="LNYB01000085">
    <property type="protein sequence ID" value="KTC94965.1"/>
    <property type="molecule type" value="Genomic_DNA"/>
</dbReference>
<feature type="transmembrane region" description="Helical" evidence="10">
    <location>
        <begin position="51"/>
        <end position="76"/>
    </location>
</feature>
<keyword evidence="7 10" id="KW-0472">Membrane</keyword>
<feature type="transmembrane region" description="Helical" evidence="10">
    <location>
        <begin position="12"/>
        <end position="31"/>
    </location>
</feature>
<feature type="domain" description="Phosphatidic acid phosphatase type 2/haloperoxidase" evidence="11">
    <location>
        <begin position="91"/>
        <end position="199"/>
    </location>
</feature>
<dbReference type="AlphaFoldDB" id="A0A0W0TIF0"/>
<evidence type="ECO:0000313" key="17">
    <source>
        <dbReference type="Proteomes" id="UP000254033"/>
    </source>
</evidence>
<dbReference type="Gene3D" id="1.20.144.10">
    <property type="entry name" value="Phosphatidic acid phosphatase type 2/haloperoxidase"/>
    <property type="match status" value="1"/>
</dbReference>
<feature type="transmembrane region" description="Helical" evidence="10">
    <location>
        <begin position="131"/>
        <end position="151"/>
    </location>
</feature>
<comment type="subcellular location">
    <subcellularLocation>
        <location evidence="1">Cell membrane</location>
        <topology evidence="1">Multi-pass membrane protein</topology>
    </subcellularLocation>
</comment>
<evidence type="ECO:0000313" key="14">
    <source>
        <dbReference type="EMBL" id="STX38013.1"/>
    </source>
</evidence>
<organism evidence="12 15">
    <name type="scientific">Legionella feeleii</name>
    <dbReference type="NCBI Taxonomy" id="453"/>
    <lineage>
        <taxon>Bacteria</taxon>
        <taxon>Pseudomonadati</taxon>
        <taxon>Pseudomonadota</taxon>
        <taxon>Gammaproteobacteria</taxon>
        <taxon>Legionellales</taxon>
        <taxon>Legionellaceae</taxon>
        <taxon>Legionella</taxon>
    </lineage>
</organism>
<reference evidence="16 17" key="2">
    <citation type="submission" date="2018-06" db="EMBL/GenBank/DDBJ databases">
        <authorList>
            <consortium name="Pathogen Informatics"/>
            <person name="Doyle S."/>
        </authorList>
    </citation>
    <scope>NUCLEOTIDE SEQUENCE [LARGE SCALE GENOMIC DNA]</scope>
    <source>
        <strain evidence="14 17">NCTC11978</strain>
        <strain evidence="13 16">NCTC12022</strain>
    </source>
</reference>
<evidence type="ECO:0000256" key="2">
    <source>
        <dbReference type="ARBA" id="ARBA00012374"/>
    </source>
</evidence>
<evidence type="ECO:0000256" key="6">
    <source>
        <dbReference type="ARBA" id="ARBA00022989"/>
    </source>
</evidence>
<keyword evidence="5" id="KW-0378">Hydrolase</keyword>
<dbReference type="Proteomes" id="UP000254033">
    <property type="component" value="Unassembled WGS sequence"/>
</dbReference>
<dbReference type="InterPro" id="IPR000326">
    <property type="entry name" value="PAP2/HPO"/>
</dbReference>
<dbReference type="Pfam" id="PF01569">
    <property type="entry name" value="PAP2"/>
    <property type="match status" value="1"/>
</dbReference>
<evidence type="ECO:0000259" key="11">
    <source>
        <dbReference type="SMART" id="SM00014"/>
    </source>
</evidence>
<dbReference type="STRING" id="453.Lfee_2629"/>
<keyword evidence="15" id="KW-1185">Reference proteome</keyword>
<evidence type="ECO:0000313" key="13">
    <source>
        <dbReference type="EMBL" id="SPX60783.1"/>
    </source>
</evidence>
<evidence type="ECO:0000256" key="8">
    <source>
        <dbReference type="ARBA" id="ARBA00032707"/>
    </source>
</evidence>
<dbReference type="PANTHER" id="PTHR14969:SF62">
    <property type="entry name" value="DECAPRENYLPHOSPHORYL-5-PHOSPHORIBOSE PHOSPHATASE RV3807C-RELATED"/>
    <property type="match status" value="1"/>
</dbReference>
<reference evidence="12 15" key="1">
    <citation type="submission" date="2015-11" db="EMBL/GenBank/DDBJ databases">
        <title>Genomic analysis of 38 Legionella species identifies large and diverse effector repertoires.</title>
        <authorList>
            <person name="Burstein D."/>
            <person name="Amaro F."/>
            <person name="Zusman T."/>
            <person name="Lifshitz Z."/>
            <person name="Cohen O."/>
            <person name="Gilbert J.A."/>
            <person name="Pupko T."/>
            <person name="Shuman H.A."/>
            <person name="Segal G."/>
        </authorList>
    </citation>
    <scope>NUCLEOTIDE SEQUENCE [LARGE SCALE GENOMIC DNA]</scope>
    <source>
        <strain evidence="12 15">WO-44C</strain>
    </source>
</reference>
<evidence type="ECO:0000256" key="5">
    <source>
        <dbReference type="ARBA" id="ARBA00022801"/>
    </source>
</evidence>
<dbReference type="EMBL" id="UASS01000012">
    <property type="protein sequence ID" value="SPX60783.1"/>
    <property type="molecule type" value="Genomic_DNA"/>
</dbReference>